<dbReference type="GO" id="GO:0030976">
    <property type="term" value="F:thiamine pyrophosphate binding"/>
    <property type="evidence" value="ECO:0007669"/>
    <property type="project" value="InterPro"/>
</dbReference>
<comment type="catalytic activity">
    <reaction evidence="7">
        <text>a 2-hydroxy-3-methyl fatty acyl-CoA = a 2-methyl-branched fatty aldehyde + formyl-CoA</text>
        <dbReference type="Rhea" id="RHEA:25375"/>
        <dbReference type="ChEBI" id="CHEBI:49188"/>
        <dbReference type="ChEBI" id="CHEBI:57376"/>
        <dbReference type="ChEBI" id="CHEBI:58783"/>
        <dbReference type="EC" id="4.1.2.63"/>
    </reaction>
    <physiologicalReaction direction="left-to-right" evidence="7">
        <dbReference type="Rhea" id="RHEA:25376"/>
    </physiologicalReaction>
</comment>
<gene>
    <name evidence="15" type="ORF">PENTCL1PPCAC_7079</name>
</gene>
<name>A0AAV5SPS3_9BILA</name>
<comment type="cofactor">
    <cofactor evidence="1">
        <name>thiamine diphosphate</name>
        <dbReference type="ChEBI" id="CHEBI:58937"/>
    </cofactor>
</comment>
<dbReference type="EC" id="4.1.2.63" evidence="9"/>
<dbReference type="GO" id="GO:0000287">
    <property type="term" value="F:magnesium ion binding"/>
    <property type="evidence" value="ECO:0007669"/>
    <property type="project" value="InterPro"/>
</dbReference>
<evidence type="ECO:0000256" key="4">
    <source>
        <dbReference type="ARBA" id="ARBA00022842"/>
    </source>
</evidence>
<dbReference type="CDD" id="cd07035">
    <property type="entry name" value="TPP_PYR_POX_like"/>
    <property type="match status" value="1"/>
</dbReference>
<evidence type="ECO:0000256" key="1">
    <source>
        <dbReference type="ARBA" id="ARBA00001964"/>
    </source>
</evidence>
<evidence type="ECO:0000259" key="12">
    <source>
        <dbReference type="Pfam" id="PF00205"/>
    </source>
</evidence>
<keyword evidence="4" id="KW-0460">Magnesium</keyword>
<evidence type="ECO:0000259" key="14">
    <source>
        <dbReference type="Pfam" id="PF02776"/>
    </source>
</evidence>
<reference evidence="15" key="1">
    <citation type="submission" date="2023-10" db="EMBL/GenBank/DDBJ databases">
        <title>Genome assembly of Pristionchus species.</title>
        <authorList>
            <person name="Yoshida K."/>
            <person name="Sommer R.J."/>
        </authorList>
    </citation>
    <scope>NUCLEOTIDE SEQUENCE</scope>
    <source>
        <strain evidence="15">RS0144</strain>
    </source>
</reference>
<dbReference type="AlphaFoldDB" id="A0AAV5SPS3"/>
<evidence type="ECO:0000259" key="13">
    <source>
        <dbReference type="Pfam" id="PF02775"/>
    </source>
</evidence>
<dbReference type="Gene3D" id="3.40.50.970">
    <property type="match status" value="2"/>
</dbReference>
<dbReference type="Gene3D" id="3.40.50.1220">
    <property type="entry name" value="TPP-binding domain"/>
    <property type="match status" value="1"/>
</dbReference>
<feature type="domain" description="Thiamine pyrophosphate enzyme N-terminal TPP-binding" evidence="14">
    <location>
        <begin position="42"/>
        <end position="156"/>
    </location>
</feature>
<dbReference type="GO" id="GO:0106359">
    <property type="term" value="F:2-hydroxyacyl-CoA lyase activity"/>
    <property type="evidence" value="ECO:0007669"/>
    <property type="project" value="UniProtKB-EC"/>
</dbReference>
<evidence type="ECO:0000313" key="15">
    <source>
        <dbReference type="EMBL" id="GMS84904.1"/>
    </source>
</evidence>
<evidence type="ECO:0000256" key="9">
    <source>
        <dbReference type="ARBA" id="ARBA00044518"/>
    </source>
</evidence>
<comment type="similarity">
    <text evidence="2 11">Belongs to the TPP enzyme family.</text>
</comment>
<dbReference type="InterPro" id="IPR012000">
    <property type="entry name" value="Thiamin_PyroP_enz_cen_dom"/>
</dbReference>
<protein>
    <recommendedName>
        <fullName evidence="9">2-hydroxyacyl-CoA lyase</fullName>
        <ecNumber evidence="9">4.1.2.63</ecNumber>
    </recommendedName>
</protein>
<dbReference type="GO" id="GO:0005777">
    <property type="term" value="C:peroxisome"/>
    <property type="evidence" value="ECO:0007669"/>
    <property type="project" value="TreeGrafter"/>
</dbReference>
<evidence type="ECO:0000256" key="7">
    <source>
        <dbReference type="ARBA" id="ARBA00044451"/>
    </source>
</evidence>
<evidence type="ECO:0000313" key="16">
    <source>
        <dbReference type="Proteomes" id="UP001432027"/>
    </source>
</evidence>
<dbReference type="InterPro" id="IPR029035">
    <property type="entry name" value="DHS-like_NAD/FAD-binding_dom"/>
</dbReference>
<dbReference type="PANTHER" id="PTHR43710">
    <property type="entry name" value="2-HYDROXYACYL-COA LYASE"/>
    <property type="match status" value="1"/>
</dbReference>
<keyword evidence="3" id="KW-0479">Metal-binding</keyword>
<keyword evidence="5 11" id="KW-0786">Thiamine pyrophosphate</keyword>
<sequence length="605" mass="66777">ERERERERERVCVTFLIKYKLQLGNRMGREKHGVSQFPLSTMDGATIITKALKDQGVEYVFGVVGFPIIEVGMAAQAQGLKFVACRNEQSACYAAQAMGYLTRKPAVCLVVSGPGVLHTIGGLANATVNCWPVICIGGSSDKDQDGRGGFQEWPQVESARNACKFSAQISSLQSIPYLVQKAIRSSLYGRPGAVYLDLPGNIVLSTCEESSIPVVEKIPLWSPVSVPPLPFINDALSVLKEAKRPLVIIGKGAGWSERGSLMSQQFLTRTQLPWLPTPGGKGIVSDTHPNNVNAARSFALRNADVVFLIGARLNWMLHFGLPPRFNKDCKVVQVDLCAEEFHQNIKTSVGLLGDIGETLALLTRECGDWTWNGSSEWMKNLRENRDKNIRTVEDMANQSETPLNYFAAYQPIAAWQEDKDVIVVNEGANTMDIGRTMLKSFLPRRRLDAGTFGTMGVGQGYALAAALYCRDHSPKTRVLVVQGDSAFGFSAMEIETIARYRLPVTTIILNNNGIYRGLKHEDQQSLEGDLTQLLPVLSLSTECRYDKMCESLGGKGFLVHSKEEIAKALKEAAKEETRPTVINILIATDAERKPQKDHWLTRSNQ</sequence>
<dbReference type="GO" id="GO:0001561">
    <property type="term" value="P:fatty acid alpha-oxidation"/>
    <property type="evidence" value="ECO:0007669"/>
    <property type="project" value="TreeGrafter"/>
</dbReference>
<feature type="domain" description="Thiamine pyrophosphate enzyme TPP-binding" evidence="13">
    <location>
        <begin position="432"/>
        <end position="584"/>
    </location>
</feature>
<dbReference type="Proteomes" id="UP001432027">
    <property type="component" value="Unassembled WGS sequence"/>
</dbReference>
<evidence type="ECO:0000256" key="11">
    <source>
        <dbReference type="RuleBase" id="RU362132"/>
    </source>
</evidence>
<dbReference type="SUPFAM" id="SSF52467">
    <property type="entry name" value="DHS-like NAD/FAD-binding domain"/>
    <property type="match status" value="1"/>
</dbReference>
<comment type="catalytic activity">
    <reaction evidence="10">
        <text>2-hydroxyoctadecanoyl-CoA = heptadecanal + formyl-CoA</text>
        <dbReference type="Rhea" id="RHEA:55196"/>
        <dbReference type="ChEBI" id="CHEBI:57376"/>
        <dbReference type="ChEBI" id="CHEBI:74116"/>
        <dbReference type="ChEBI" id="CHEBI:138631"/>
    </reaction>
    <physiologicalReaction direction="left-to-right" evidence="10">
        <dbReference type="Rhea" id="RHEA:55197"/>
    </physiologicalReaction>
</comment>
<evidence type="ECO:0000256" key="6">
    <source>
        <dbReference type="ARBA" id="ARBA00023239"/>
    </source>
</evidence>
<feature type="non-terminal residue" evidence="15">
    <location>
        <position position="1"/>
    </location>
</feature>
<evidence type="ECO:0000256" key="10">
    <source>
        <dbReference type="ARBA" id="ARBA00048738"/>
    </source>
</evidence>
<dbReference type="InterPro" id="IPR011766">
    <property type="entry name" value="TPP_enzyme_TPP-bd"/>
</dbReference>
<accession>A0AAV5SPS3</accession>
<dbReference type="FunFam" id="3.40.50.970:FF:000050">
    <property type="entry name" value="2-hydroxyacyl-CoA lyase"/>
    <property type="match status" value="1"/>
</dbReference>
<evidence type="ECO:0000256" key="5">
    <source>
        <dbReference type="ARBA" id="ARBA00023052"/>
    </source>
</evidence>
<dbReference type="InterPro" id="IPR012001">
    <property type="entry name" value="Thiamin_PyroP_enz_TPP-bd_dom"/>
</dbReference>
<evidence type="ECO:0000256" key="2">
    <source>
        <dbReference type="ARBA" id="ARBA00007812"/>
    </source>
</evidence>
<keyword evidence="6" id="KW-0456">Lyase</keyword>
<dbReference type="InterPro" id="IPR029061">
    <property type="entry name" value="THDP-binding"/>
</dbReference>
<dbReference type="Pfam" id="PF02775">
    <property type="entry name" value="TPP_enzyme_C"/>
    <property type="match status" value="1"/>
</dbReference>
<proteinExistence type="inferred from homology"/>
<dbReference type="FunFam" id="3.40.50.1220:FF:000006">
    <property type="entry name" value="2-hydroxyacyl-CoA lyase 1"/>
    <property type="match status" value="1"/>
</dbReference>
<dbReference type="PANTHER" id="PTHR43710:SF2">
    <property type="entry name" value="2-HYDROXYACYL-COA LYASE 1"/>
    <property type="match status" value="1"/>
</dbReference>
<dbReference type="EMBL" id="BTSX01000002">
    <property type="protein sequence ID" value="GMS84904.1"/>
    <property type="molecule type" value="Genomic_DNA"/>
</dbReference>
<evidence type="ECO:0000256" key="8">
    <source>
        <dbReference type="ARBA" id="ARBA00044454"/>
    </source>
</evidence>
<keyword evidence="16" id="KW-1185">Reference proteome</keyword>
<comment type="caution">
    <text evidence="15">The sequence shown here is derived from an EMBL/GenBank/DDBJ whole genome shotgun (WGS) entry which is preliminary data.</text>
</comment>
<organism evidence="15 16">
    <name type="scientific">Pristionchus entomophagus</name>
    <dbReference type="NCBI Taxonomy" id="358040"/>
    <lineage>
        <taxon>Eukaryota</taxon>
        <taxon>Metazoa</taxon>
        <taxon>Ecdysozoa</taxon>
        <taxon>Nematoda</taxon>
        <taxon>Chromadorea</taxon>
        <taxon>Rhabditida</taxon>
        <taxon>Rhabditina</taxon>
        <taxon>Diplogasteromorpha</taxon>
        <taxon>Diplogasteroidea</taxon>
        <taxon>Neodiplogasteridae</taxon>
        <taxon>Pristionchus</taxon>
    </lineage>
</organism>
<feature type="domain" description="Thiamine pyrophosphate enzyme central" evidence="12">
    <location>
        <begin position="232"/>
        <end position="361"/>
    </location>
</feature>
<dbReference type="InterPro" id="IPR045025">
    <property type="entry name" value="HACL1-like"/>
</dbReference>
<dbReference type="Pfam" id="PF00205">
    <property type="entry name" value="TPP_enzyme_M"/>
    <property type="match status" value="1"/>
</dbReference>
<comment type="catalytic activity">
    <reaction evidence="8">
        <text>an (R)-2-hydroxy-long-chain-fatty acyl-CoA = a long-chain fatty aldehyde + formyl-CoA</text>
        <dbReference type="Rhea" id="RHEA:67444"/>
        <dbReference type="ChEBI" id="CHEBI:17176"/>
        <dbReference type="ChEBI" id="CHEBI:57376"/>
        <dbReference type="ChEBI" id="CHEBI:170012"/>
        <dbReference type="EC" id="4.1.2.63"/>
    </reaction>
    <physiologicalReaction direction="left-to-right" evidence="8">
        <dbReference type="Rhea" id="RHEA:67445"/>
    </physiologicalReaction>
</comment>
<dbReference type="SUPFAM" id="SSF52518">
    <property type="entry name" value="Thiamin diphosphate-binding fold (THDP-binding)"/>
    <property type="match status" value="2"/>
</dbReference>
<dbReference type="Pfam" id="PF02776">
    <property type="entry name" value="TPP_enzyme_N"/>
    <property type="match status" value="1"/>
</dbReference>
<evidence type="ECO:0000256" key="3">
    <source>
        <dbReference type="ARBA" id="ARBA00022723"/>
    </source>
</evidence>
<dbReference type="CDD" id="cd02004">
    <property type="entry name" value="TPP_BZL_OCoD_HPCL"/>
    <property type="match status" value="1"/>
</dbReference>